<evidence type="ECO:0000313" key="2">
    <source>
        <dbReference type="EMBL" id="KPU45329.1"/>
    </source>
</evidence>
<dbReference type="AlphaFoldDB" id="A0A0P8WRX1"/>
<reference evidence="2 3" key="1">
    <citation type="submission" date="2015-09" db="EMBL/GenBank/DDBJ databases">
        <title>Genome sequence of Oxobacter pfennigii DSM 3222.</title>
        <authorList>
            <person name="Poehlein A."/>
            <person name="Bengelsdorf F.R."/>
            <person name="Schiel-Bengelsdorf B."/>
            <person name="Duerre P."/>
            <person name="Daniel R."/>
        </authorList>
    </citation>
    <scope>NUCLEOTIDE SEQUENCE [LARGE SCALE GENOMIC DNA]</scope>
    <source>
        <strain evidence="2 3">DSM 3222</strain>
    </source>
</reference>
<dbReference type="InterPro" id="IPR006083">
    <property type="entry name" value="PRK/URK"/>
</dbReference>
<dbReference type="GO" id="GO:0016301">
    <property type="term" value="F:kinase activity"/>
    <property type="evidence" value="ECO:0007669"/>
    <property type="project" value="InterPro"/>
</dbReference>
<dbReference type="SUPFAM" id="SSF55186">
    <property type="entry name" value="ThrRS/AlaRS common domain"/>
    <property type="match status" value="1"/>
</dbReference>
<dbReference type="STRING" id="36849.OXPF_12220"/>
<evidence type="ECO:0000259" key="1">
    <source>
        <dbReference type="PROSITE" id="PS51880"/>
    </source>
</evidence>
<dbReference type="InterPro" id="IPR027417">
    <property type="entry name" value="P-loop_NTPase"/>
</dbReference>
<dbReference type="GO" id="GO:0004829">
    <property type="term" value="F:threonine-tRNA ligase activity"/>
    <property type="evidence" value="ECO:0007669"/>
    <property type="project" value="UniProtKB-EC"/>
</dbReference>
<dbReference type="PANTHER" id="PTHR10285">
    <property type="entry name" value="URIDINE KINASE"/>
    <property type="match status" value="1"/>
</dbReference>
<dbReference type="InterPro" id="IPR012676">
    <property type="entry name" value="TGS-like"/>
</dbReference>
<sequence length="553" mass="63957">MDKVKVEFNSGLSGEYAKGTRLKDIAKNYKVQYETGIIAAKVNNEILELNDELNEDCKVEFLTLASYEARRIYARGLTFVLIRAAQEIFPDCKVSIEHSINKGLYGEIHKDKELSLEDVLAIERRMQEIVESDEPFEKSRISMGEAINLFKKSGQDDKVRLFKYWKQDHINLYKCGWLYDYFYGRMVPSAGYLKKFELKFYKPGFVLSYPETYSPDELPVYIEQKKLFNVFRETEEWAKIIGVSDVGELNEKEESGDIEDIIRIAEALHEKKIANIADMIADFKDKIKIVLIAGPSSSGKTTFTKRLSIQLRVNGLKPYAISLDDYFLNREDTPKDENGDYDFETIYALDLNLLNDHLQRLLNGEEIMIPTFNFITGQREYKGNTLKLTDGMILLAEGIHGLNEMLTSKINPENKFKIYISALTQLNIDNHNRIPTTDVRILRRIIRDNRTRGRDAESTILGWPSVRKGEDINIFPFQEEADIMFNSTLLYEMGVLKNYAEPLLKKIGKESRAYSEARRLLKFLEYFLPVDDTNVPNNSIIREFTGKSSFYNE</sequence>
<dbReference type="RefSeq" id="WP_201779677.1">
    <property type="nucleotide sequence ID" value="NZ_LKET01000026.1"/>
</dbReference>
<dbReference type="SUPFAM" id="SSF52540">
    <property type="entry name" value="P-loop containing nucleoside triphosphate hydrolases"/>
    <property type="match status" value="1"/>
</dbReference>
<dbReference type="Proteomes" id="UP000050326">
    <property type="component" value="Unassembled WGS sequence"/>
</dbReference>
<name>A0A0P8WRX1_9CLOT</name>
<dbReference type="PATRIC" id="fig|36849.3.peg.1302"/>
<dbReference type="InterPro" id="IPR004095">
    <property type="entry name" value="TGS"/>
</dbReference>
<accession>A0A0P8WRX1</accession>
<dbReference type="CDD" id="cd01667">
    <property type="entry name" value="TGS_ThrRS"/>
    <property type="match status" value="1"/>
</dbReference>
<dbReference type="Pfam" id="PF00485">
    <property type="entry name" value="PRK"/>
    <property type="match status" value="1"/>
</dbReference>
<dbReference type="Gene3D" id="3.40.50.300">
    <property type="entry name" value="P-loop containing nucleotide triphosphate hydrolases"/>
    <property type="match status" value="1"/>
</dbReference>
<dbReference type="Gene3D" id="3.10.20.30">
    <property type="match status" value="1"/>
</dbReference>
<dbReference type="InterPro" id="IPR012675">
    <property type="entry name" value="Beta-grasp_dom_sf"/>
</dbReference>
<dbReference type="Gene3D" id="3.30.980.10">
    <property type="entry name" value="Threonyl-trna Synthetase, Chain A, domain 2"/>
    <property type="match status" value="1"/>
</dbReference>
<dbReference type="EC" id="6.1.1.3" evidence="2"/>
<dbReference type="GO" id="GO:0005524">
    <property type="term" value="F:ATP binding"/>
    <property type="evidence" value="ECO:0007669"/>
    <property type="project" value="InterPro"/>
</dbReference>
<keyword evidence="2" id="KW-0436">Ligase</keyword>
<dbReference type="InterPro" id="IPR018163">
    <property type="entry name" value="Thr/Ala-tRNA-synth_IIc_edit"/>
</dbReference>
<keyword evidence="3" id="KW-1185">Reference proteome</keyword>
<dbReference type="SUPFAM" id="SSF81271">
    <property type="entry name" value="TGS-like"/>
    <property type="match status" value="1"/>
</dbReference>
<comment type="caution">
    <text evidence="2">The sequence shown here is derived from an EMBL/GenBank/DDBJ whole genome shotgun (WGS) entry which is preliminary data.</text>
</comment>
<protein>
    <submittedName>
        <fullName evidence="2">Threonine--tRNA ligase 1</fullName>
        <ecNumber evidence="2">6.1.1.3</ecNumber>
    </submittedName>
</protein>
<gene>
    <name evidence="2" type="primary">thrS</name>
    <name evidence="2" type="ORF">OXPF_12220</name>
</gene>
<dbReference type="EMBL" id="LKET01000026">
    <property type="protein sequence ID" value="KPU45329.1"/>
    <property type="molecule type" value="Genomic_DNA"/>
</dbReference>
<proteinExistence type="predicted"/>
<dbReference type="PROSITE" id="PS51880">
    <property type="entry name" value="TGS"/>
    <property type="match status" value="1"/>
</dbReference>
<feature type="domain" description="TGS" evidence="1">
    <location>
        <begin position="1"/>
        <end position="63"/>
    </location>
</feature>
<evidence type="ECO:0000313" key="3">
    <source>
        <dbReference type="Proteomes" id="UP000050326"/>
    </source>
</evidence>
<dbReference type="CDD" id="cd02028">
    <property type="entry name" value="UMPK_like"/>
    <property type="match status" value="1"/>
</dbReference>
<organism evidence="2 3">
    <name type="scientific">Oxobacter pfennigii</name>
    <dbReference type="NCBI Taxonomy" id="36849"/>
    <lineage>
        <taxon>Bacteria</taxon>
        <taxon>Bacillati</taxon>
        <taxon>Bacillota</taxon>
        <taxon>Clostridia</taxon>
        <taxon>Eubacteriales</taxon>
        <taxon>Clostridiaceae</taxon>
        <taxon>Oxobacter</taxon>
    </lineage>
</organism>